<dbReference type="EMBL" id="JAEIJD010000008">
    <property type="protein sequence ID" value="MBI6630383.1"/>
    <property type="molecule type" value="Genomic_DNA"/>
</dbReference>
<dbReference type="AlphaFoldDB" id="A0A934HUB7"/>
<protein>
    <submittedName>
        <fullName evidence="2">Uncharacterized protein</fullName>
    </submittedName>
</protein>
<organism evidence="2 3">
    <name type="scientific">Pontibaca salina</name>
    <dbReference type="NCBI Taxonomy" id="2795731"/>
    <lineage>
        <taxon>Bacteria</taxon>
        <taxon>Pseudomonadati</taxon>
        <taxon>Pseudomonadota</taxon>
        <taxon>Alphaproteobacteria</taxon>
        <taxon>Rhodobacterales</taxon>
        <taxon>Roseobacteraceae</taxon>
        <taxon>Pontibaca</taxon>
    </lineage>
</organism>
<accession>A0A934HUB7</accession>
<dbReference type="RefSeq" id="WP_198686404.1">
    <property type="nucleotide sequence ID" value="NZ_JAEIJD010000008.1"/>
</dbReference>
<evidence type="ECO:0000313" key="2">
    <source>
        <dbReference type="EMBL" id="MBI6630383.1"/>
    </source>
</evidence>
<reference evidence="2" key="1">
    <citation type="submission" date="2020-12" db="EMBL/GenBank/DDBJ databases">
        <title>Pontibaca salina gen. nov., sp. nov., isolated from marine sediment.</title>
        <authorList>
            <person name="Bo J."/>
            <person name="Wang S."/>
            <person name="Song X."/>
            <person name="Du Z."/>
        </authorList>
    </citation>
    <scope>NUCLEOTIDE SEQUENCE</scope>
    <source>
        <strain evidence="2">S1109L</strain>
    </source>
</reference>
<gene>
    <name evidence="2" type="ORF">JAO82_10900</name>
</gene>
<dbReference type="Proteomes" id="UP000613255">
    <property type="component" value="Unassembled WGS sequence"/>
</dbReference>
<keyword evidence="3" id="KW-1185">Reference proteome</keyword>
<evidence type="ECO:0000256" key="1">
    <source>
        <dbReference type="SAM" id="MobiDB-lite"/>
    </source>
</evidence>
<evidence type="ECO:0000313" key="3">
    <source>
        <dbReference type="Proteomes" id="UP000613255"/>
    </source>
</evidence>
<comment type="caution">
    <text evidence="2">The sequence shown here is derived from an EMBL/GenBank/DDBJ whole genome shotgun (WGS) entry which is preliminary data.</text>
</comment>
<proteinExistence type="predicted"/>
<feature type="region of interest" description="Disordered" evidence="1">
    <location>
        <begin position="15"/>
        <end position="35"/>
    </location>
</feature>
<feature type="compositionally biased region" description="Basic and acidic residues" evidence="1">
    <location>
        <begin position="25"/>
        <end position="35"/>
    </location>
</feature>
<sequence>MQPDSVASFMTAYSTATNAHNGAQEAKRARLQSERDATARKLDGLYDAIAEGLRRPGLQAKLSDMEQRIKELDREIAAPPPSPVRLHPNLSEIYRRKV</sequence>
<name>A0A934HUB7_9RHOB</name>